<feature type="compositionally biased region" description="Polar residues" evidence="1">
    <location>
        <begin position="144"/>
        <end position="153"/>
    </location>
</feature>
<gene>
    <name evidence="2" type="ORF">LPJ53_001228</name>
</gene>
<reference evidence="2" key="1">
    <citation type="submission" date="2022-07" db="EMBL/GenBank/DDBJ databases">
        <title>Phylogenomic reconstructions and comparative analyses of Kickxellomycotina fungi.</title>
        <authorList>
            <person name="Reynolds N.K."/>
            <person name="Stajich J.E."/>
            <person name="Barry K."/>
            <person name="Grigoriev I.V."/>
            <person name="Crous P."/>
            <person name="Smith M.E."/>
        </authorList>
    </citation>
    <scope>NUCLEOTIDE SEQUENCE</scope>
    <source>
        <strain evidence="2">NBRC 32514</strain>
    </source>
</reference>
<organism evidence="2 3">
    <name type="scientific">Coemansia erecta</name>
    <dbReference type="NCBI Taxonomy" id="147472"/>
    <lineage>
        <taxon>Eukaryota</taxon>
        <taxon>Fungi</taxon>
        <taxon>Fungi incertae sedis</taxon>
        <taxon>Zoopagomycota</taxon>
        <taxon>Kickxellomycotina</taxon>
        <taxon>Kickxellomycetes</taxon>
        <taxon>Kickxellales</taxon>
        <taxon>Kickxellaceae</taxon>
        <taxon>Coemansia</taxon>
    </lineage>
</organism>
<evidence type="ECO:0000313" key="3">
    <source>
        <dbReference type="Proteomes" id="UP001149813"/>
    </source>
</evidence>
<feature type="compositionally biased region" description="Low complexity" evidence="1">
    <location>
        <begin position="40"/>
        <end position="51"/>
    </location>
</feature>
<protein>
    <submittedName>
        <fullName evidence="2">Uncharacterized protein</fullName>
    </submittedName>
</protein>
<proteinExistence type="predicted"/>
<dbReference type="EMBL" id="JANBOJ010000029">
    <property type="protein sequence ID" value="KAJ1724523.1"/>
    <property type="molecule type" value="Genomic_DNA"/>
</dbReference>
<comment type="caution">
    <text evidence="2">The sequence shown here is derived from an EMBL/GenBank/DDBJ whole genome shotgun (WGS) entry which is preliminary data.</text>
</comment>
<dbReference type="Proteomes" id="UP001149813">
    <property type="component" value="Unassembled WGS sequence"/>
</dbReference>
<feature type="compositionally biased region" description="Pro residues" evidence="1">
    <location>
        <begin position="1"/>
        <end position="10"/>
    </location>
</feature>
<feature type="region of interest" description="Disordered" evidence="1">
    <location>
        <begin position="1"/>
        <end position="51"/>
    </location>
</feature>
<name>A0A9W7Y5V8_9FUNG</name>
<evidence type="ECO:0000256" key="1">
    <source>
        <dbReference type="SAM" id="MobiDB-lite"/>
    </source>
</evidence>
<evidence type="ECO:0000313" key="2">
    <source>
        <dbReference type="EMBL" id="KAJ1724523.1"/>
    </source>
</evidence>
<feature type="region of interest" description="Disordered" evidence="1">
    <location>
        <begin position="245"/>
        <end position="278"/>
    </location>
</feature>
<feature type="region of interest" description="Disordered" evidence="1">
    <location>
        <begin position="109"/>
        <end position="155"/>
    </location>
</feature>
<sequence>MSPNSRPSPRPTHYQNQRARANSGQPNVHSRAVAREQMRPQRPQQQQQQNQTTTGILEDLNMHHTQNSRDIHTVFVSTPIESITGSAYVSGHLTPSDQWVAVGSESSGVISLTSSDNEDDGSRSDSAMGVPDDEDNDKGKQAEHTSPQMSAGTHYQDRDQWGAQQPMQVETSYILPPSNSASSRWKDIHQDAESEHAVHLLRESVASLLSSSGGSAASSVASAQRSSSIGGAPRRLQDSQYGIGLRRSSQGSAYRQTRSPSSLSKVSEPCYPPSAPRRKFTASLDHFSDIALSSTTTPPRISDHPQHAHVQQHLATAPFPSYEEYKQQQQQRNLSIPAPPTFIDDATTVVAAASAPVATVGNSVNASMAYRKATTADALESFVDATVPAGGQRYAVHPLLAEIGARSSAVDSSLYSAASRSPFASIRTVSPVLVTEKSDRLWEDPAPGMLSRTLPDAVNRARAAEALEQTIYCPLKMLKSQSAYLSQTAPQPTDSNPGIDASNSANSADIPASSGWAKYTGYAIVGFGVGTLVGMLCLEMANMPAPIPKATRSFPVAGM</sequence>
<accession>A0A9W7Y5V8</accession>
<dbReference type="OrthoDB" id="5581026at2759"/>
<feature type="compositionally biased region" description="Polar residues" evidence="1">
    <location>
        <begin position="11"/>
        <end position="28"/>
    </location>
</feature>
<keyword evidence="3" id="KW-1185">Reference proteome</keyword>
<dbReference type="AlphaFoldDB" id="A0A9W7Y5V8"/>
<feature type="compositionally biased region" description="Polar residues" evidence="1">
    <location>
        <begin position="247"/>
        <end position="265"/>
    </location>
</feature>